<dbReference type="Proteomes" id="UP000515135">
    <property type="component" value="Unplaced"/>
</dbReference>
<dbReference type="KEGG" id="bbel:109464481"/>
<dbReference type="SMART" id="SM00657">
    <property type="entry name" value="RPOL4c"/>
    <property type="match status" value="1"/>
</dbReference>
<dbReference type="PANTHER" id="PTHR15561">
    <property type="entry name" value="CALCITONIN GENE-RELATED PEPTIDE-RECEPTOR COMPONENT PROTEIN"/>
    <property type="match status" value="1"/>
</dbReference>
<evidence type="ECO:0000256" key="8">
    <source>
        <dbReference type="ARBA" id="ARBA00023163"/>
    </source>
</evidence>
<dbReference type="InterPro" id="IPR006590">
    <property type="entry name" value="RNA_pol_Rpb4/RPC9_core"/>
</dbReference>
<evidence type="ECO:0000313" key="17">
    <source>
        <dbReference type="RefSeq" id="XP_019617044.1"/>
    </source>
</evidence>
<reference evidence="17" key="1">
    <citation type="submission" date="2025-08" db="UniProtKB">
        <authorList>
            <consortium name="RefSeq"/>
        </authorList>
    </citation>
    <scope>IDENTIFICATION</scope>
    <source>
        <tissue evidence="17">Gonad</tissue>
    </source>
</reference>
<evidence type="ECO:0000256" key="5">
    <source>
        <dbReference type="ARBA" id="ARBA00022475"/>
    </source>
</evidence>
<dbReference type="InterPro" id="IPR010997">
    <property type="entry name" value="HRDC-like_sf"/>
</dbReference>
<dbReference type="SUPFAM" id="SSF47819">
    <property type="entry name" value="HRDC-like"/>
    <property type="match status" value="1"/>
</dbReference>
<dbReference type="InterPro" id="IPR005574">
    <property type="entry name" value="Rpb4/RPC9"/>
</dbReference>
<evidence type="ECO:0000313" key="16">
    <source>
        <dbReference type="Proteomes" id="UP000515135"/>
    </source>
</evidence>
<evidence type="ECO:0000256" key="11">
    <source>
        <dbReference type="ARBA" id="ARBA00044007"/>
    </source>
</evidence>
<evidence type="ECO:0000256" key="13">
    <source>
        <dbReference type="ARBA" id="ARBA00073026"/>
    </source>
</evidence>
<keyword evidence="6" id="KW-0240">DNA-directed RNA polymerase</keyword>
<evidence type="ECO:0000256" key="2">
    <source>
        <dbReference type="ARBA" id="ARBA00004413"/>
    </source>
</evidence>
<feature type="domain" description="RNA polymerase Rpb4/RPC9 core" evidence="15">
    <location>
        <begin position="5"/>
        <end position="127"/>
    </location>
</feature>
<comment type="similarity">
    <text evidence="3">Belongs to the eukaryotic RPC9 RNA polymerase subunit family.</text>
</comment>
<name>A0A6P4Y3Q1_BRABE</name>
<organism evidence="16 17">
    <name type="scientific">Branchiostoma belcheri</name>
    <name type="common">Amphioxus</name>
    <dbReference type="NCBI Taxonomy" id="7741"/>
    <lineage>
        <taxon>Eukaryota</taxon>
        <taxon>Metazoa</taxon>
        <taxon>Chordata</taxon>
        <taxon>Cephalochordata</taxon>
        <taxon>Leptocardii</taxon>
        <taxon>Amphioxiformes</taxon>
        <taxon>Branchiostomatidae</taxon>
        <taxon>Branchiostoma</taxon>
    </lineage>
</organism>
<dbReference type="AlphaFoldDB" id="A0A6P4Y3Q1"/>
<keyword evidence="7" id="KW-0472">Membrane</keyword>
<keyword evidence="16" id="KW-1185">Reference proteome</keyword>
<comment type="subcellular location">
    <subcellularLocation>
        <location evidence="2">Cell membrane</location>
        <topology evidence="2">Peripheral membrane protein</topology>
        <orientation evidence="2">Cytoplasmic side</orientation>
    </subcellularLocation>
    <subcellularLocation>
        <location evidence="1">Nucleus</location>
    </subcellularLocation>
</comment>
<comment type="function">
    <text evidence="12">DNA-dependent RNA polymerase catalyzes the transcription of DNA into RNA using the four ribonucleoside triphosphates as substrates. Specific peripheric component of RNA polymerase III (Pol III) which synthesizes small non-coding RNAs including 5S rRNA, snRNAs, tRNAs and miRNAs from at least 500 distinct genomic loci. With POLR3H/RPC8 forms a mobile stalk that protrudes from Pol III core and functions primarily in transcription initiation. Pol III plays a key role in sensing and limiting infection by intracellular bacteria and DNA viruses. Acts as nuclear and cytosolic DNA sensor involved in innate immune response. Can sense non-self dsDNA that serves as template for transcription into dsRNA. The non-self RNA polymerase III transcripts, such as Epstein-Barr virus-encoded RNAs (EBERs) induce type I interferon and NF-kappa-B through the RIG-I pathway.</text>
</comment>
<feature type="region of interest" description="Disordered" evidence="14">
    <location>
        <begin position="122"/>
        <end position="152"/>
    </location>
</feature>
<dbReference type="InterPro" id="IPR038846">
    <property type="entry name" value="RPC9"/>
</dbReference>
<proteinExistence type="inferred from homology"/>
<dbReference type="GeneID" id="109464481"/>
<dbReference type="OrthoDB" id="1746530at2759"/>
<protein>
    <recommendedName>
        <fullName evidence="4">DNA-directed RNA polymerase III subunit RPC9</fullName>
    </recommendedName>
    <alternativeName>
        <fullName evidence="13">DNA-directed RNA polymerase III subunit rpc9</fullName>
    </alternativeName>
</protein>
<evidence type="ECO:0000256" key="6">
    <source>
        <dbReference type="ARBA" id="ARBA00022478"/>
    </source>
</evidence>
<keyword evidence="8" id="KW-0804">Transcription</keyword>
<sequence>MNSFPFRVNDQAAMLSNYEVYSLLKEIESKGKKKKSRAQQNLATITYETLNYLKNTPCTLQNPEMVSEFMEALGPYNLTKAEKLQLLNHRPSSAVEIQLIIEESEERLTEEQIDELLQLVADKLPDPNAPEGGGEGEEGGEGGTERMEEEEE</sequence>
<dbReference type="Pfam" id="PF03874">
    <property type="entry name" value="RNA_pol_Rpb4"/>
    <property type="match status" value="1"/>
</dbReference>
<comment type="subunit">
    <text evidence="11">Component of the RNA polymerase III complex consisting of 17 subunits: a ten-subunit horseshoe-shaped catalytic core composed of POLR3A/RPC1, POLR3B/RPC2, POLR1C/RPAC1, POLR1D/RPAC2, POLR3K/RPC10, POLR2E/RPABC1, POLR2F/RPABC2, POLR2H/RPABC3, POLR2K/RPABC4 and POLR2L/RPABC5; a mobile stalk composed of two subunits POLR3H/RPC8 and CRCP/RPC9, protruding from the core and functioning primarily in transcription initiation; and additional subunits homologous to general transcription factors of the RNA polymerase II machinery, POLR3C/RPC3-POLR3F/RPC6-POLR3G/RPC7 heterotrimer required for transcription initiation and POLR3D/RPC4-POLR3E/RPC5 heterodimer involved in both transcription initiation and termination.</text>
</comment>
<dbReference type="InterPro" id="IPR038324">
    <property type="entry name" value="Rpb4/RPC9_sf"/>
</dbReference>
<dbReference type="GO" id="GO:0005886">
    <property type="term" value="C:plasma membrane"/>
    <property type="evidence" value="ECO:0007669"/>
    <property type="project" value="UniProtKB-SubCell"/>
</dbReference>
<accession>A0A6P4Y3Q1</accession>
<comment type="function">
    <text evidence="10">Accessory protein for the calcitonin gene-related peptide (CGRP) receptor. It modulates CGRP responsiveness in a variety of tissues.</text>
</comment>
<dbReference type="GO" id="GO:0005666">
    <property type="term" value="C:RNA polymerase III complex"/>
    <property type="evidence" value="ECO:0007669"/>
    <property type="project" value="InterPro"/>
</dbReference>
<gene>
    <name evidence="17" type="primary">LOC109464481</name>
</gene>
<evidence type="ECO:0000256" key="1">
    <source>
        <dbReference type="ARBA" id="ARBA00004123"/>
    </source>
</evidence>
<evidence type="ECO:0000256" key="10">
    <source>
        <dbReference type="ARBA" id="ARBA00043924"/>
    </source>
</evidence>
<dbReference type="Gene3D" id="1.20.1250.40">
    <property type="match status" value="1"/>
</dbReference>
<evidence type="ECO:0000256" key="12">
    <source>
        <dbReference type="ARBA" id="ARBA00045808"/>
    </source>
</evidence>
<dbReference type="GO" id="GO:0006384">
    <property type="term" value="P:transcription initiation at RNA polymerase III promoter"/>
    <property type="evidence" value="ECO:0007669"/>
    <property type="project" value="InterPro"/>
</dbReference>
<evidence type="ECO:0000256" key="3">
    <source>
        <dbReference type="ARBA" id="ARBA00006898"/>
    </source>
</evidence>
<evidence type="ECO:0000259" key="15">
    <source>
        <dbReference type="SMART" id="SM00657"/>
    </source>
</evidence>
<evidence type="ECO:0000256" key="14">
    <source>
        <dbReference type="SAM" id="MobiDB-lite"/>
    </source>
</evidence>
<evidence type="ECO:0000256" key="4">
    <source>
        <dbReference type="ARBA" id="ARBA00016672"/>
    </source>
</evidence>
<evidence type="ECO:0000256" key="7">
    <source>
        <dbReference type="ARBA" id="ARBA00023136"/>
    </source>
</evidence>
<keyword evidence="5" id="KW-1003">Cell membrane</keyword>
<dbReference type="FunFam" id="1.20.1250.40:FF:000002">
    <property type="entry name" value="DNA-directed RNA polymerase III subunit RPC9"/>
    <property type="match status" value="1"/>
</dbReference>
<evidence type="ECO:0000256" key="9">
    <source>
        <dbReference type="ARBA" id="ARBA00023242"/>
    </source>
</evidence>
<keyword evidence="9" id="KW-0539">Nucleus</keyword>
<dbReference type="GO" id="GO:0000166">
    <property type="term" value="F:nucleotide binding"/>
    <property type="evidence" value="ECO:0007669"/>
    <property type="project" value="InterPro"/>
</dbReference>
<dbReference type="PANTHER" id="PTHR15561:SF0">
    <property type="entry name" value="DNA-DIRECTED RNA POLYMERASE III SUBUNIT RPC9"/>
    <property type="match status" value="1"/>
</dbReference>
<dbReference type="RefSeq" id="XP_019617044.1">
    <property type="nucleotide sequence ID" value="XM_019761485.1"/>
</dbReference>